<proteinExistence type="predicted"/>
<feature type="region of interest" description="Disordered" evidence="1">
    <location>
        <begin position="75"/>
        <end position="96"/>
    </location>
</feature>
<accession>A0A1F4YGY8</accession>
<keyword evidence="2" id="KW-1133">Transmembrane helix</keyword>
<dbReference type="EMBL" id="MEXH01000001">
    <property type="protein sequence ID" value="OGC93192.1"/>
    <property type="molecule type" value="Genomic_DNA"/>
</dbReference>
<name>A0A1F4YGY8_9BACT</name>
<sequence length="96" mass="10079">MTDPTLAEMLRQGMELAKIVAENPGVLAATAMLFAGTAGAALIYKLWPTKPDMLDSDTHPGISVANPVETQAVKAGKAEAEKSMQGYKGPTNPMYG</sequence>
<keyword evidence="2" id="KW-0472">Membrane</keyword>
<evidence type="ECO:0000256" key="2">
    <source>
        <dbReference type="SAM" id="Phobius"/>
    </source>
</evidence>
<dbReference type="AlphaFoldDB" id="A0A1F4YGY8"/>
<organism evidence="3 4">
    <name type="scientific">Candidatus Amesbacteria bacterium RIFCSPHIGHO2_01_FULL_48_32b</name>
    <dbReference type="NCBI Taxonomy" id="1797253"/>
    <lineage>
        <taxon>Bacteria</taxon>
        <taxon>Candidatus Amesiibacteriota</taxon>
    </lineage>
</organism>
<comment type="caution">
    <text evidence="3">The sequence shown here is derived from an EMBL/GenBank/DDBJ whole genome shotgun (WGS) entry which is preliminary data.</text>
</comment>
<feature type="transmembrane region" description="Helical" evidence="2">
    <location>
        <begin position="25"/>
        <end position="44"/>
    </location>
</feature>
<evidence type="ECO:0000256" key="1">
    <source>
        <dbReference type="SAM" id="MobiDB-lite"/>
    </source>
</evidence>
<dbReference type="Proteomes" id="UP000178176">
    <property type="component" value="Unassembled WGS sequence"/>
</dbReference>
<gene>
    <name evidence="3" type="ORF">A2876_04800</name>
</gene>
<protein>
    <submittedName>
        <fullName evidence="3">Uncharacterized protein</fullName>
    </submittedName>
</protein>
<evidence type="ECO:0000313" key="3">
    <source>
        <dbReference type="EMBL" id="OGC93192.1"/>
    </source>
</evidence>
<keyword evidence="2" id="KW-0812">Transmembrane</keyword>
<reference evidence="3 4" key="1">
    <citation type="journal article" date="2016" name="Nat. Commun.">
        <title>Thousands of microbial genomes shed light on interconnected biogeochemical processes in an aquifer system.</title>
        <authorList>
            <person name="Anantharaman K."/>
            <person name="Brown C.T."/>
            <person name="Hug L.A."/>
            <person name="Sharon I."/>
            <person name="Castelle C.J."/>
            <person name="Probst A.J."/>
            <person name="Thomas B.C."/>
            <person name="Singh A."/>
            <person name="Wilkins M.J."/>
            <person name="Karaoz U."/>
            <person name="Brodie E.L."/>
            <person name="Williams K.H."/>
            <person name="Hubbard S.S."/>
            <person name="Banfield J.F."/>
        </authorList>
    </citation>
    <scope>NUCLEOTIDE SEQUENCE [LARGE SCALE GENOMIC DNA]</scope>
</reference>
<evidence type="ECO:0000313" key="4">
    <source>
        <dbReference type="Proteomes" id="UP000178176"/>
    </source>
</evidence>